<accession>J9GM85</accession>
<evidence type="ECO:0000259" key="1">
    <source>
        <dbReference type="Pfam" id="PF22599"/>
    </source>
</evidence>
<dbReference type="InterPro" id="IPR054384">
    <property type="entry name" value="SecDF_P1_head"/>
</dbReference>
<gene>
    <name evidence="2" type="ORF">EVA_02843</name>
</gene>
<name>J9GM85_9ZZZZ</name>
<protein>
    <submittedName>
        <fullName evidence="2">Lipoprotein</fullName>
    </submittedName>
</protein>
<sequence length="296" mass="34156">MCFASCNQAHKVHRENGWYHLLPQPKDSLAKEPIVAVKDFVALRMDSDGRGTYVIVGQVSKHKLRKWAKETEKAIGRQIAFVLDDSVITAPRVNAKIESGFFQISAPQGSDLKSIYAKIRKEKIDSIESLFKGWEKDSAYYSSREKADSALFATDYLETAEWIDMLSNPEEHYWWGNLDTITYNKLETSLHEEMTQAQFSSRAEDYMKLEAYRKYKAYLCENADYINLMFQGFLFTEPASGLCGYLVDDIVKSRFPEAPSVRTMTAKTDNPDDEMLAKLKYQKAVWRLMNKEKKRN</sequence>
<reference evidence="2" key="1">
    <citation type="journal article" date="2012" name="PLoS ONE">
        <title>Gene sets for utilization of primary and secondary nutrition supplies in the distal gut of endangered iberian lynx.</title>
        <authorList>
            <person name="Alcaide M."/>
            <person name="Messina E."/>
            <person name="Richter M."/>
            <person name="Bargiela R."/>
            <person name="Peplies J."/>
            <person name="Huws S.A."/>
            <person name="Newbold C.J."/>
            <person name="Golyshin P.N."/>
            <person name="Simon M.A."/>
            <person name="Lopez G."/>
            <person name="Yakimov M.M."/>
            <person name="Ferrer M."/>
        </authorList>
    </citation>
    <scope>NUCLEOTIDE SEQUENCE</scope>
</reference>
<evidence type="ECO:0000313" key="2">
    <source>
        <dbReference type="EMBL" id="EJX09057.1"/>
    </source>
</evidence>
<dbReference type="AlphaFoldDB" id="J9GM85"/>
<proteinExistence type="predicted"/>
<organism evidence="2">
    <name type="scientific">gut metagenome</name>
    <dbReference type="NCBI Taxonomy" id="749906"/>
    <lineage>
        <taxon>unclassified sequences</taxon>
        <taxon>metagenomes</taxon>
        <taxon>organismal metagenomes</taxon>
    </lineage>
</organism>
<feature type="domain" description="SecDF P1 head subdomain" evidence="1">
    <location>
        <begin position="29"/>
        <end position="106"/>
    </location>
</feature>
<dbReference type="Gene3D" id="3.30.1360.200">
    <property type="match status" value="1"/>
</dbReference>
<dbReference type="EMBL" id="AMCI01000474">
    <property type="protein sequence ID" value="EJX09057.1"/>
    <property type="molecule type" value="Genomic_DNA"/>
</dbReference>
<dbReference type="Pfam" id="PF22599">
    <property type="entry name" value="SecDF_P1_head"/>
    <property type="match status" value="1"/>
</dbReference>
<keyword evidence="2" id="KW-0449">Lipoprotein</keyword>
<comment type="caution">
    <text evidence="2">The sequence shown here is derived from an EMBL/GenBank/DDBJ whole genome shotgun (WGS) entry which is preliminary data.</text>
</comment>